<name>A0A3B9GYK0_9PROT</name>
<accession>A0A3B9GYK0</accession>
<dbReference type="EMBL" id="DMAN01000171">
    <property type="protein sequence ID" value="HAE27064.1"/>
    <property type="molecule type" value="Genomic_DNA"/>
</dbReference>
<evidence type="ECO:0000313" key="1">
    <source>
        <dbReference type="EMBL" id="HAE27064.1"/>
    </source>
</evidence>
<proteinExistence type="predicted"/>
<reference evidence="1 2" key="1">
    <citation type="journal article" date="2018" name="Nat. Biotechnol.">
        <title>A standardized bacterial taxonomy based on genome phylogeny substantially revises the tree of life.</title>
        <authorList>
            <person name="Parks D.H."/>
            <person name="Chuvochina M."/>
            <person name="Waite D.W."/>
            <person name="Rinke C."/>
            <person name="Skarshewski A."/>
            <person name="Chaumeil P.A."/>
            <person name="Hugenholtz P."/>
        </authorList>
    </citation>
    <scope>NUCLEOTIDE SEQUENCE [LARGE SCALE GENOMIC DNA]</scope>
    <source>
        <strain evidence="1">UBA8733</strain>
    </source>
</reference>
<dbReference type="AlphaFoldDB" id="A0A3B9GYK0"/>
<gene>
    <name evidence="1" type="ORF">DCG58_07885</name>
</gene>
<dbReference type="Proteomes" id="UP000259610">
    <property type="component" value="Unassembled WGS sequence"/>
</dbReference>
<feature type="non-terminal residue" evidence="1">
    <location>
        <position position="577"/>
    </location>
</feature>
<protein>
    <submittedName>
        <fullName evidence="1">Uncharacterized protein</fullName>
    </submittedName>
</protein>
<comment type="caution">
    <text evidence="1">The sequence shown here is derived from an EMBL/GenBank/DDBJ whole genome shotgun (WGS) entry which is preliminary data.</text>
</comment>
<evidence type="ECO:0000313" key="2">
    <source>
        <dbReference type="Proteomes" id="UP000259610"/>
    </source>
</evidence>
<sequence length="577" mass="65289">MIRTSGNLDPRDWYTYRTAFAFLNKRLAEQGTIDWALKLKPHQKVERFAIENSLARLGANDLSEPWSTAWRLIEESWISPQPDGRHGAAVYEIRKRLRAGDRSGAVIAALVDLVAPRLKVEPISDWRWSQIKKPRKPTRVDQVLYAHLTSGELIDLQALELANINEVDFLSSLASALEGAVAHGLDIASRLGRTEGRSFAGLGLLYRVYYTQPMRHQDEDSEPDAFHYGIAPSVKLLYAVVARIAELDPTAAQYFVSFWKLKASPVYVRLWAAISRNEQIMPAAEVCSFVLDLDQDQFWDLHKFPEFTELRAVRFRDMDEASKIAITDRIKRGPPRSQWSKRLDAAKIDELQRYWSLRELRRIEVAGGVLPEKAKLWLDAHAAQFEELAEMSIDDDFAGGITVTRREARPDAKFDALEGVERLRALEAALATTRRGWDDDPAERANDWIGQAGNPNKLLTDLEVANNGGDDFPRVWSRFGWAHRPSVPGGPPKDEAVLEFEAATVLALLNQLSQQTMLSAIEGITAWLDTWEKHAIKSELCLPVWMRLWPIAVEVTNLTPEGQDEEDLEIIARPVND</sequence>
<organism evidence="1 2">
    <name type="scientific">Hyphomonas adhaerens</name>
    <dbReference type="NCBI Taxonomy" id="81029"/>
    <lineage>
        <taxon>Bacteria</taxon>
        <taxon>Pseudomonadati</taxon>
        <taxon>Pseudomonadota</taxon>
        <taxon>Alphaproteobacteria</taxon>
        <taxon>Hyphomonadales</taxon>
        <taxon>Hyphomonadaceae</taxon>
        <taxon>Hyphomonas</taxon>
    </lineage>
</organism>